<keyword evidence="3" id="KW-0418">Kinase</keyword>
<evidence type="ECO:0000256" key="1">
    <source>
        <dbReference type="SAM" id="Phobius"/>
    </source>
</evidence>
<keyword evidence="3" id="KW-0808">Transferase</keyword>
<comment type="caution">
    <text evidence="3">The sequence shown here is derived from an EMBL/GenBank/DDBJ whole genome shotgun (WGS) entry which is preliminary data.</text>
</comment>
<evidence type="ECO:0000313" key="3">
    <source>
        <dbReference type="EMBL" id="EER57892.1"/>
    </source>
</evidence>
<keyword evidence="1" id="KW-0812">Transmembrane</keyword>
<feature type="domain" description="Two-component sensor kinase N-terminal" evidence="2">
    <location>
        <begin position="23"/>
        <end position="158"/>
    </location>
</feature>
<dbReference type="Pfam" id="PF08521">
    <property type="entry name" value="2CSK_N"/>
    <property type="match status" value="1"/>
</dbReference>
<feature type="non-terminal residue" evidence="3">
    <location>
        <position position="182"/>
    </location>
</feature>
<dbReference type="EMBL" id="ACQT01000428">
    <property type="protein sequence ID" value="EER57892.1"/>
    <property type="molecule type" value="Genomic_DNA"/>
</dbReference>
<reference evidence="3 4" key="1">
    <citation type="submission" date="2009-05" db="EMBL/GenBank/DDBJ databases">
        <title>The draft genome of Acidovorax delafieldii 2AN.</title>
        <authorList>
            <consortium name="US DOE Joint Genome Institute (JGI-PGF)"/>
            <person name="Lucas S."/>
            <person name="Copeland A."/>
            <person name="Lapidus A."/>
            <person name="Glavina del Rio T."/>
            <person name="Tice H."/>
            <person name="Bruce D."/>
            <person name="Goodwin L."/>
            <person name="Pitluck S."/>
            <person name="Larimer F."/>
            <person name="Land M.L."/>
            <person name="Hauser L."/>
            <person name="Shelobolina E.S."/>
            <person name="Picardal F."/>
            <person name="Roden E."/>
            <person name="Emerson D."/>
        </authorList>
    </citation>
    <scope>NUCLEOTIDE SEQUENCE [LARGE SCALE GENOMIC DNA]</scope>
    <source>
        <strain evidence="3 4">2AN</strain>
    </source>
</reference>
<feature type="transmembrane region" description="Helical" evidence="1">
    <location>
        <begin position="162"/>
        <end position="181"/>
    </location>
</feature>
<proteinExistence type="predicted"/>
<dbReference type="GO" id="GO:0016301">
    <property type="term" value="F:kinase activity"/>
    <property type="evidence" value="ECO:0007669"/>
    <property type="project" value="UniProtKB-KW"/>
</dbReference>
<evidence type="ECO:0000259" key="2">
    <source>
        <dbReference type="Pfam" id="PF08521"/>
    </source>
</evidence>
<evidence type="ECO:0000313" key="4">
    <source>
        <dbReference type="Proteomes" id="UP000003856"/>
    </source>
</evidence>
<dbReference type="RefSeq" id="WP_005800761.1">
    <property type="nucleotide sequence ID" value="NZ_ACQT01000428.1"/>
</dbReference>
<organism evidence="3 4">
    <name type="scientific">Acidovorax delafieldii 2AN</name>
    <dbReference type="NCBI Taxonomy" id="573060"/>
    <lineage>
        <taxon>Bacteria</taxon>
        <taxon>Pseudomonadati</taxon>
        <taxon>Pseudomonadota</taxon>
        <taxon>Betaproteobacteria</taxon>
        <taxon>Burkholderiales</taxon>
        <taxon>Comamonadaceae</taxon>
        <taxon>Acidovorax</taxon>
    </lineage>
</organism>
<accession>C5TCA3</accession>
<keyword evidence="4" id="KW-1185">Reference proteome</keyword>
<protein>
    <submittedName>
        <fullName evidence="3">Histidine kinase</fullName>
    </submittedName>
</protein>
<dbReference type="AlphaFoldDB" id="C5TCA3"/>
<keyword evidence="1" id="KW-1133">Transmembrane helix</keyword>
<keyword evidence="1" id="KW-0472">Membrane</keyword>
<dbReference type="InterPro" id="IPR013727">
    <property type="entry name" value="2CSK_N"/>
</dbReference>
<feature type="transmembrane region" description="Helical" evidence="1">
    <location>
        <begin position="18"/>
        <end position="37"/>
    </location>
</feature>
<name>C5TCA3_ACIDE</name>
<dbReference type="PATRIC" id="fig|573060.9.peg.378"/>
<sequence length="182" mass="19872">MAAARPHHSLSRALTRALLPWIAMLWVTAAGAVGWYLQHELSEQLDAGLVESAERLLDLAAHDARNHRNPSERDGTLYRLEVPHSNLSGAHHDVLMYQVVNGHNELLLRSADAPLTPLAVPLSTGFFDTPVLRTYTLAHPSLPMFIHVGDPLAHRSAARAQALAGLLVPLLVILPLLGLLIR</sequence>
<dbReference type="Proteomes" id="UP000003856">
    <property type="component" value="Unassembled WGS sequence"/>
</dbReference>
<gene>
    <name evidence="3" type="ORF">AcdelDRAFT_4534</name>
</gene>